<gene>
    <name evidence="7" type="ORF">UX86_C0011G0011</name>
</gene>
<dbReference type="PANTHER" id="PTHR43646:SF2">
    <property type="entry name" value="GLYCOSYLTRANSFERASE 2-LIKE DOMAIN-CONTAINING PROTEIN"/>
    <property type="match status" value="1"/>
</dbReference>
<evidence type="ECO:0000256" key="1">
    <source>
        <dbReference type="ARBA" id="ARBA00004236"/>
    </source>
</evidence>
<keyword evidence="2" id="KW-1003">Cell membrane</keyword>
<accession>A0A0G1UDK5</accession>
<dbReference type="InterPro" id="IPR001173">
    <property type="entry name" value="Glyco_trans_2-like"/>
</dbReference>
<keyword evidence="3" id="KW-0328">Glycosyltransferase</keyword>
<name>A0A0G1UDK5_9BACT</name>
<dbReference type="EMBL" id="LCNU01000011">
    <property type="protein sequence ID" value="KKU64203.1"/>
    <property type="molecule type" value="Genomic_DNA"/>
</dbReference>
<dbReference type="STRING" id="1618364.UX86_C0011G0011"/>
<organism evidence="7 8">
    <name type="scientific">Candidatus Amesbacteria bacterium GW2011_GWC1_47_15</name>
    <dbReference type="NCBI Taxonomy" id="1618364"/>
    <lineage>
        <taxon>Bacteria</taxon>
        <taxon>Candidatus Amesiibacteriota</taxon>
    </lineage>
</organism>
<comment type="subcellular location">
    <subcellularLocation>
        <location evidence="1">Cell membrane</location>
    </subcellularLocation>
</comment>
<feature type="domain" description="Glycosyltransferase 2-like" evidence="6">
    <location>
        <begin position="8"/>
        <end position="158"/>
    </location>
</feature>
<proteinExistence type="predicted"/>
<evidence type="ECO:0000256" key="3">
    <source>
        <dbReference type="ARBA" id="ARBA00022676"/>
    </source>
</evidence>
<protein>
    <submittedName>
        <fullName evidence="7">Glycosyl transferase</fullName>
    </submittedName>
</protein>
<evidence type="ECO:0000313" key="8">
    <source>
        <dbReference type="Proteomes" id="UP000034502"/>
    </source>
</evidence>
<comment type="caution">
    <text evidence="7">The sequence shown here is derived from an EMBL/GenBank/DDBJ whole genome shotgun (WGS) entry which is preliminary data.</text>
</comment>
<evidence type="ECO:0000259" key="6">
    <source>
        <dbReference type="Pfam" id="PF00535"/>
    </source>
</evidence>
<keyword evidence="5" id="KW-0472">Membrane</keyword>
<dbReference type="Pfam" id="PF00535">
    <property type="entry name" value="Glycos_transf_2"/>
    <property type="match status" value="1"/>
</dbReference>
<evidence type="ECO:0000256" key="2">
    <source>
        <dbReference type="ARBA" id="ARBA00022475"/>
    </source>
</evidence>
<reference evidence="7 8" key="1">
    <citation type="journal article" date="2015" name="Nature">
        <title>rRNA introns, odd ribosomes, and small enigmatic genomes across a large radiation of phyla.</title>
        <authorList>
            <person name="Brown C.T."/>
            <person name="Hug L.A."/>
            <person name="Thomas B.C."/>
            <person name="Sharon I."/>
            <person name="Castelle C.J."/>
            <person name="Singh A."/>
            <person name="Wilkins M.J."/>
            <person name="Williams K.H."/>
            <person name="Banfield J.F."/>
        </authorList>
    </citation>
    <scope>NUCLEOTIDE SEQUENCE [LARGE SCALE GENOMIC DNA]</scope>
</reference>
<evidence type="ECO:0000256" key="4">
    <source>
        <dbReference type="ARBA" id="ARBA00022679"/>
    </source>
</evidence>
<dbReference type="GO" id="GO:0005886">
    <property type="term" value="C:plasma membrane"/>
    <property type="evidence" value="ECO:0007669"/>
    <property type="project" value="UniProtKB-SubCell"/>
</dbReference>
<evidence type="ECO:0000256" key="5">
    <source>
        <dbReference type="ARBA" id="ARBA00023136"/>
    </source>
</evidence>
<dbReference type="AlphaFoldDB" id="A0A0G1UDK5"/>
<dbReference type="Proteomes" id="UP000034502">
    <property type="component" value="Unassembled WGS sequence"/>
</dbReference>
<dbReference type="SUPFAM" id="SSF53448">
    <property type="entry name" value="Nucleotide-diphospho-sugar transferases"/>
    <property type="match status" value="1"/>
</dbReference>
<sequence length="235" mass="26611">MPSRHSISIVIPTLNETQYIGRLIHSLQAQSLPPLEVIAVDLSTDTTPLLCREAGWKIIRQSSESIAGARAEGFTAARGEIIASTDADTSPCPEWLELIASAFRDPEVVCIYGPVYFYPDSPFSHRLAGFFSRIFLQTTRLLHRDHILGMNFAVRASAYRRLGGFNPRLKTAEDVDLGYRISSLGRVLYLPRLLVYTSNRRLVGQGFYRFLSHHLKNYFRLIFLGRSSADFQPFR</sequence>
<keyword evidence="4 7" id="KW-0808">Transferase</keyword>
<evidence type="ECO:0000313" key="7">
    <source>
        <dbReference type="EMBL" id="KKU64203.1"/>
    </source>
</evidence>
<dbReference type="PANTHER" id="PTHR43646">
    <property type="entry name" value="GLYCOSYLTRANSFERASE"/>
    <property type="match status" value="1"/>
</dbReference>
<dbReference type="InterPro" id="IPR029044">
    <property type="entry name" value="Nucleotide-diphossugar_trans"/>
</dbReference>
<dbReference type="GO" id="GO:0016757">
    <property type="term" value="F:glycosyltransferase activity"/>
    <property type="evidence" value="ECO:0007669"/>
    <property type="project" value="UniProtKB-KW"/>
</dbReference>
<dbReference type="Gene3D" id="3.90.550.10">
    <property type="entry name" value="Spore Coat Polysaccharide Biosynthesis Protein SpsA, Chain A"/>
    <property type="match status" value="1"/>
</dbReference>